<dbReference type="InterPro" id="IPR013766">
    <property type="entry name" value="Thioredoxin_domain"/>
</dbReference>
<evidence type="ECO:0000256" key="1">
    <source>
        <dbReference type="ARBA" id="ARBA00010996"/>
    </source>
</evidence>
<dbReference type="AlphaFoldDB" id="A0A3D9IUC2"/>
<dbReference type="InterPro" id="IPR003782">
    <property type="entry name" value="SCO1/SenC"/>
</dbReference>
<dbReference type="SUPFAM" id="SSF52833">
    <property type="entry name" value="Thioredoxin-like"/>
    <property type="match status" value="1"/>
</dbReference>
<dbReference type="PROSITE" id="PS51352">
    <property type="entry name" value="THIOREDOXIN_2"/>
    <property type="match status" value="1"/>
</dbReference>
<evidence type="ECO:0000259" key="6">
    <source>
        <dbReference type="PROSITE" id="PS51352"/>
    </source>
</evidence>
<feature type="transmembrane region" description="Helical" evidence="5">
    <location>
        <begin position="7"/>
        <end position="25"/>
    </location>
</feature>
<evidence type="ECO:0000256" key="5">
    <source>
        <dbReference type="SAM" id="Phobius"/>
    </source>
</evidence>
<dbReference type="Pfam" id="PF02630">
    <property type="entry name" value="SCO1-SenC"/>
    <property type="match status" value="1"/>
</dbReference>
<keyword evidence="3" id="KW-0479">Metal-binding</keyword>
<keyword evidence="5" id="KW-1133">Transmembrane helix</keyword>
<dbReference type="Proteomes" id="UP000256977">
    <property type="component" value="Unassembled WGS sequence"/>
</dbReference>
<sequence length="214" mass="24238">MRTIRPNSLATFVVVLFGIALFYWGTDGFTAYTAESARVNRLLEARPTFPADTTFEDSKGRSYSISEFAGKYVFMTFFYSTCSTVCVQLEGNMARVFDTLPAEQRGREIVFLSVSFDPQRDDPARLEEYRTFFDSDGETWRMARISDPNELDSLLKEFGVIVIPDESGGFAHNSAFYLVDPDGKLVDVMDYTRPEEAADKVARLLAEETGRDDR</sequence>
<accession>A0A3D9IUC2</accession>
<evidence type="ECO:0000256" key="2">
    <source>
        <dbReference type="ARBA" id="ARBA00023008"/>
    </source>
</evidence>
<gene>
    <name evidence="7" type="ORF">DFP98_11924</name>
</gene>
<dbReference type="CDD" id="cd02968">
    <property type="entry name" value="SCO"/>
    <property type="match status" value="1"/>
</dbReference>
<name>A0A3D9IUC2_9BACL</name>
<comment type="caution">
    <text evidence="7">The sequence shown here is derived from an EMBL/GenBank/DDBJ whole genome shotgun (WGS) entry which is preliminary data.</text>
</comment>
<evidence type="ECO:0000313" key="7">
    <source>
        <dbReference type="EMBL" id="RED65393.1"/>
    </source>
</evidence>
<proteinExistence type="inferred from homology"/>
<dbReference type="PANTHER" id="PTHR12151:SF25">
    <property type="entry name" value="LINALOOL DEHYDRATASE_ISOMERASE DOMAIN-CONTAINING PROTEIN"/>
    <property type="match status" value="1"/>
</dbReference>
<feature type="binding site" evidence="3">
    <location>
        <position position="82"/>
    </location>
    <ligand>
        <name>Cu cation</name>
        <dbReference type="ChEBI" id="CHEBI:23378"/>
    </ligand>
</feature>
<keyword evidence="4" id="KW-1015">Disulfide bond</keyword>
<dbReference type="InterPro" id="IPR036249">
    <property type="entry name" value="Thioredoxin-like_sf"/>
</dbReference>
<dbReference type="EMBL" id="QRDZ01000019">
    <property type="protein sequence ID" value="RED65393.1"/>
    <property type="molecule type" value="Genomic_DNA"/>
</dbReference>
<keyword evidence="5" id="KW-0812">Transmembrane</keyword>
<dbReference type="OrthoDB" id="9811998at2"/>
<feature type="binding site" evidence="3">
    <location>
        <position position="172"/>
    </location>
    <ligand>
        <name>Cu cation</name>
        <dbReference type="ChEBI" id="CHEBI:23378"/>
    </ligand>
</feature>
<dbReference type="GO" id="GO:0046872">
    <property type="term" value="F:metal ion binding"/>
    <property type="evidence" value="ECO:0007669"/>
    <property type="project" value="UniProtKB-KW"/>
</dbReference>
<keyword evidence="5" id="KW-0472">Membrane</keyword>
<evidence type="ECO:0000256" key="4">
    <source>
        <dbReference type="PIRSR" id="PIRSR603782-2"/>
    </source>
</evidence>
<keyword evidence="2 3" id="KW-0186">Copper</keyword>
<dbReference type="Gene3D" id="3.40.30.10">
    <property type="entry name" value="Glutaredoxin"/>
    <property type="match status" value="1"/>
</dbReference>
<comment type="similarity">
    <text evidence="1">Belongs to the SCO1/2 family.</text>
</comment>
<feature type="disulfide bond" description="Redox-active" evidence="4">
    <location>
        <begin position="82"/>
        <end position="86"/>
    </location>
</feature>
<dbReference type="PANTHER" id="PTHR12151">
    <property type="entry name" value="ELECTRON TRANSPORT PROTIN SCO1/SENC FAMILY MEMBER"/>
    <property type="match status" value="1"/>
</dbReference>
<feature type="domain" description="Thioredoxin" evidence="6">
    <location>
        <begin position="43"/>
        <end position="210"/>
    </location>
</feature>
<keyword evidence="8" id="KW-1185">Reference proteome</keyword>
<evidence type="ECO:0000313" key="8">
    <source>
        <dbReference type="Proteomes" id="UP000256977"/>
    </source>
</evidence>
<protein>
    <submittedName>
        <fullName evidence="7">Protein SCO1/2</fullName>
    </submittedName>
</protein>
<organism evidence="7 8">
    <name type="scientific">Cohnella phaseoli</name>
    <dbReference type="NCBI Taxonomy" id="456490"/>
    <lineage>
        <taxon>Bacteria</taxon>
        <taxon>Bacillati</taxon>
        <taxon>Bacillota</taxon>
        <taxon>Bacilli</taxon>
        <taxon>Bacillales</taxon>
        <taxon>Paenibacillaceae</taxon>
        <taxon>Cohnella</taxon>
    </lineage>
</organism>
<evidence type="ECO:0000256" key="3">
    <source>
        <dbReference type="PIRSR" id="PIRSR603782-1"/>
    </source>
</evidence>
<feature type="binding site" evidence="3">
    <location>
        <position position="86"/>
    </location>
    <ligand>
        <name>Cu cation</name>
        <dbReference type="ChEBI" id="CHEBI:23378"/>
    </ligand>
</feature>
<dbReference type="RefSeq" id="WP_116062803.1">
    <property type="nucleotide sequence ID" value="NZ_QRDZ01000019.1"/>
</dbReference>
<reference evidence="7 8" key="1">
    <citation type="submission" date="2018-07" db="EMBL/GenBank/DDBJ databases">
        <title>Genomic Encyclopedia of Type Strains, Phase III (KMG-III): the genomes of soil and plant-associated and newly described type strains.</title>
        <authorList>
            <person name="Whitman W."/>
        </authorList>
    </citation>
    <scope>NUCLEOTIDE SEQUENCE [LARGE SCALE GENOMIC DNA]</scope>
    <source>
        <strain evidence="7 8">CECT 7287</strain>
    </source>
</reference>